<feature type="region of interest" description="Disordered" evidence="9">
    <location>
        <begin position="494"/>
        <end position="519"/>
    </location>
</feature>
<evidence type="ECO:0000256" key="10">
    <source>
        <dbReference type="SAM" id="Phobius"/>
    </source>
</evidence>
<dbReference type="InterPro" id="IPR005828">
    <property type="entry name" value="MFS_sugar_transport-like"/>
</dbReference>
<dbReference type="GeneID" id="39585763"/>
<feature type="transmembrane region" description="Helical" evidence="10">
    <location>
        <begin position="96"/>
        <end position="115"/>
    </location>
</feature>
<dbReference type="EMBL" id="RSCE01000010">
    <property type="protein sequence ID" value="RSH79181.1"/>
    <property type="molecule type" value="Genomic_DNA"/>
</dbReference>
<dbReference type="PANTHER" id="PTHR48022">
    <property type="entry name" value="PLASTIDIC GLUCOSE TRANSPORTER 4"/>
    <property type="match status" value="1"/>
</dbReference>
<dbReference type="FunFam" id="1.20.1250.20:FF:000090">
    <property type="entry name" value="MFS sugar transporter, putative"/>
    <property type="match status" value="1"/>
</dbReference>
<organism evidence="12 13">
    <name type="scientific">Apiotrichum porosum</name>
    <dbReference type="NCBI Taxonomy" id="105984"/>
    <lineage>
        <taxon>Eukaryota</taxon>
        <taxon>Fungi</taxon>
        <taxon>Dikarya</taxon>
        <taxon>Basidiomycota</taxon>
        <taxon>Agaricomycotina</taxon>
        <taxon>Tremellomycetes</taxon>
        <taxon>Trichosporonales</taxon>
        <taxon>Trichosporonaceae</taxon>
        <taxon>Apiotrichum</taxon>
    </lineage>
</organism>
<feature type="transmembrane region" description="Helical" evidence="10">
    <location>
        <begin position="449"/>
        <end position="468"/>
    </location>
</feature>
<dbReference type="STRING" id="105984.A0A427XJW1"/>
<feature type="compositionally biased region" description="Basic and acidic residues" evidence="9">
    <location>
        <begin position="509"/>
        <end position="519"/>
    </location>
</feature>
<keyword evidence="4 10" id="KW-0812">Transmembrane</keyword>
<evidence type="ECO:0000256" key="3">
    <source>
        <dbReference type="ARBA" id="ARBA00022448"/>
    </source>
</evidence>
<dbReference type="PROSITE" id="PS00217">
    <property type="entry name" value="SUGAR_TRANSPORT_2"/>
    <property type="match status" value="1"/>
</dbReference>
<feature type="transmembrane region" description="Helical" evidence="10">
    <location>
        <begin position="153"/>
        <end position="173"/>
    </location>
</feature>
<keyword evidence="13" id="KW-1185">Reference proteome</keyword>
<dbReference type="AlphaFoldDB" id="A0A427XJW1"/>
<dbReference type="OrthoDB" id="4142200at2759"/>
<keyword evidence="6 10" id="KW-0472">Membrane</keyword>
<comment type="subcellular location">
    <subcellularLocation>
        <location evidence="1">Membrane</location>
        <topology evidence="1">Multi-pass membrane protein</topology>
    </subcellularLocation>
</comment>
<comment type="caution">
    <text evidence="12">The sequence shown here is derived from an EMBL/GenBank/DDBJ whole genome shotgun (WGS) entry which is preliminary data.</text>
</comment>
<dbReference type="NCBIfam" id="TIGR00879">
    <property type="entry name" value="SP"/>
    <property type="match status" value="1"/>
</dbReference>
<dbReference type="RefSeq" id="XP_028474328.1">
    <property type="nucleotide sequence ID" value="XM_028617021.1"/>
</dbReference>
<feature type="domain" description="Major facilitator superfamily (MFS) profile" evidence="11">
    <location>
        <begin position="19"/>
        <end position="472"/>
    </location>
</feature>
<dbReference type="InterPro" id="IPR003663">
    <property type="entry name" value="Sugar/inositol_transpt"/>
</dbReference>
<feature type="transmembrane region" description="Helical" evidence="10">
    <location>
        <begin position="381"/>
        <end position="406"/>
    </location>
</feature>
<evidence type="ECO:0000256" key="6">
    <source>
        <dbReference type="ARBA" id="ARBA00023136"/>
    </source>
</evidence>
<dbReference type="SUPFAM" id="SSF103473">
    <property type="entry name" value="MFS general substrate transporter"/>
    <property type="match status" value="1"/>
</dbReference>
<comment type="catalytic activity">
    <reaction evidence="7">
        <text>myo-inositol(out) + H(+)(out) = myo-inositol(in) + H(+)(in)</text>
        <dbReference type="Rhea" id="RHEA:60364"/>
        <dbReference type="ChEBI" id="CHEBI:15378"/>
        <dbReference type="ChEBI" id="CHEBI:17268"/>
    </reaction>
</comment>
<feature type="transmembrane region" description="Helical" evidence="10">
    <location>
        <begin position="312"/>
        <end position="335"/>
    </location>
</feature>
<proteinExistence type="inferred from homology"/>
<comment type="similarity">
    <text evidence="2 8">Belongs to the major facilitator superfamily. Sugar transporter (TC 2.A.1.1) family.</text>
</comment>
<evidence type="ECO:0000313" key="12">
    <source>
        <dbReference type="EMBL" id="RSH79181.1"/>
    </source>
</evidence>
<dbReference type="PRINTS" id="PR00171">
    <property type="entry name" value="SUGRTRNSPORT"/>
</dbReference>
<dbReference type="Proteomes" id="UP000279236">
    <property type="component" value="Unassembled WGS sequence"/>
</dbReference>
<protein>
    <recommendedName>
        <fullName evidence="11">Major facilitator superfamily (MFS) profile domain-containing protein</fullName>
    </recommendedName>
</protein>
<dbReference type="GO" id="GO:0005351">
    <property type="term" value="F:carbohydrate:proton symporter activity"/>
    <property type="evidence" value="ECO:0007669"/>
    <property type="project" value="TreeGrafter"/>
</dbReference>
<keyword evidence="3 8" id="KW-0813">Transport</keyword>
<feature type="transmembrane region" description="Helical" evidence="10">
    <location>
        <begin position="341"/>
        <end position="360"/>
    </location>
</feature>
<dbReference type="InterPro" id="IPR050360">
    <property type="entry name" value="MFS_Sugar_Transporters"/>
</dbReference>
<dbReference type="PROSITE" id="PS00216">
    <property type="entry name" value="SUGAR_TRANSPORT_1"/>
    <property type="match status" value="1"/>
</dbReference>
<dbReference type="InterPro" id="IPR036259">
    <property type="entry name" value="MFS_trans_sf"/>
</dbReference>
<dbReference type="Pfam" id="PF00083">
    <property type="entry name" value="Sugar_tr"/>
    <property type="match status" value="1"/>
</dbReference>
<evidence type="ECO:0000256" key="2">
    <source>
        <dbReference type="ARBA" id="ARBA00010992"/>
    </source>
</evidence>
<evidence type="ECO:0000256" key="5">
    <source>
        <dbReference type="ARBA" id="ARBA00022989"/>
    </source>
</evidence>
<evidence type="ECO:0000256" key="9">
    <source>
        <dbReference type="SAM" id="MobiDB-lite"/>
    </source>
</evidence>
<name>A0A427XJW1_9TREE</name>
<evidence type="ECO:0000256" key="8">
    <source>
        <dbReference type="RuleBase" id="RU003346"/>
    </source>
</evidence>
<feature type="transmembrane region" description="Helical" evidence="10">
    <location>
        <begin position="121"/>
        <end position="141"/>
    </location>
</feature>
<accession>A0A427XJW1</accession>
<evidence type="ECO:0000256" key="7">
    <source>
        <dbReference type="ARBA" id="ARBA00049119"/>
    </source>
</evidence>
<dbReference type="InterPro" id="IPR020846">
    <property type="entry name" value="MFS_dom"/>
</dbReference>
<gene>
    <name evidence="12" type="ORF">EHS24_001220</name>
</gene>
<dbReference type="Gene3D" id="1.20.1250.20">
    <property type="entry name" value="MFS general substrate transporter like domains"/>
    <property type="match status" value="1"/>
</dbReference>
<keyword evidence="5 10" id="KW-1133">Transmembrane helix</keyword>
<evidence type="ECO:0000256" key="4">
    <source>
        <dbReference type="ARBA" id="ARBA00022692"/>
    </source>
</evidence>
<dbReference type="GO" id="GO:0016020">
    <property type="term" value="C:membrane"/>
    <property type="evidence" value="ECO:0007669"/>
    <property type="project" value="UniProtKB-SubCell"/>
</dbReference>
<dbReference type="PANTHER" id="PTHR48022:SF80">
    <property type="entry name" value="SUGAR TRANSPORTER, PUTATIVE (AFU_ORTHOLOGUE AFUA_3G12170)-RELATED"/>
    <property type="match status" value="1"/>
</dbReference>
<feature type="transmembrane region" description="Helical" evidence="10">
    <location>
        <begin position="185"/>
        <end position="208"/>
    </location>
</feature>
<feature type="transmembrane region" description="Helical" evidence="10">
    <location>
        <begin position="65"/>
        <end position="84"/>
    </location>
</feature>
<dbReference type="InterPro" id="IPR005829">
    <property type="entry name" value="Sugar_transporter_CS"/>
</dbReference>
<evidence type="ECO:0000313" key="13">
    <source>
        <dbReference type="Proteomes" id="UP000279236"/>
    </source>
</evidence>
<reference evidence="12 13" key="1">
    <citation type="submission" date="2018-11" db="EMBL/GenBank/DDBJ databases">
        <title>Genome sequence of Apiotrichum porosum DSM 27194.</title>
        <authorList>
            <person name="Aliyu H."/>
            <person name="Gorte O."/>
            <person name="Ochsenreither K."/>
        </authorList>
    </citation>
    <scope>NUCLEOTIDE SEQUENCE [LARGE SCALE GENOMIC DNA]</scope>
    <source>
        <strain evidence="12 13">DSM 27194</strain>
    </source>
</reference>
<sequence length="519" mass="56328">MTTVADGAHTKPALINYVAAIGAATGSFLFGYDSGIISSVISSTYTEFTDYMNPGGKYDSQWDSITGAIVSVLAGGAFFGALIAGQTADRIGRKRTIQMGATVSIVGCVLQAAAVNYPMLIVGRVIAGFAIGILSMIVPVYQAEISPPHARGLLSGWTQMMISWGFFVANWVGYGCGYLKSTAQFRVPLAIQIVPAALLLVGMFVLPYSPRWLASKGRTDEARATLIRLHGGRKAANLDTVEMEIQTMLAQIEWEQKNVTTSYLDLVRNKPNLHRTACGCLVQAMCQWTGVNVNNYFGPTIYAMMGFKSHTLLLISGISGAWGVVCTFVFITFIVDRLGRRRPLIIGAVMCAVAMAWEAGTSQPYDSAARNGTTYNNSSTGIAGIAGVFFFSIAFSWSFGPVSWIYQSEIFPMHMRALGTSLSTASNWLNNVLIGQVTPLAFKAIGWKYFLVYVVTNLTNAVVCYLLFPETKNKSLEEIGLLFGDHDIHTHLGPQTPPELAGEGKQSMSKHEDEKHEHV</sequence>
<evidence type="ECO:0000256" key="1">
    <source>
        <dbReference type="ARBA" id="ARBA00004141"/>
    </source>
</evidence>
<dbReference type="PROSITE" id="PS50850">
    <property type="entry name" value="MFS"/>
    <property type="match status" value="1"/>
</dbReference>
<evidence type="ECO:0000259" key="11">
    <source>
        <dbReference type="PROSITE" id="PS50850"/>
    </source>
</evidence>